<dbReference type="AlphaFoldDB" id="A0A8C4XGP8"/>
<name>A0A8C4XGP8_ERPCA</name>
<feature type="region of interest" description="Disordered" evidence="1">
    <location>
        <begin position="41"/>
        <end position="71"/>
    </location>
</feature>
<dbReference type="GO" id="GO:0042796">
    <property type="term" value="P:snRNA transcription by RNA polymerase III"/>
    <property type="evidence" value="ECO:0007669"/>
    <property type="project" value="TreeGrafter"/>
</dbReference>
<evidence type="ECO:0000256" key="1">
    <source>
        <dbReference type="SAM" id="MobiDB-lite"/>
    </source>
</evidence>
<reference evidence="3" key="2">
    <citation type="submission" date="2025-08" db="UniProtKB">
        <authorList>
            <consortium name="Ensembl"/>
        </authorList>
    </citation>
    <scope>IDENTIFICATION</scope>
</reference>
<dbReference type="PANTHER" id="PTHR14633">
    <property type="entry name" value="LITTLE ELONGATION COMPLEX SUBUNIT 2"/>
    <property type="match status" value="1"/>
</dbReference>
<sequence length="943" mass="107079">MALTWNTTPVDSSTLQFSKDAFEKYSMAPSVKELIIMTQSQESKKSVAEKPEKQVITPQSQNTSLEKKSEEINSLDTFPNPRVPYPRYSWISQQDQKAYIHKQTMCYRKQSQAFQNSKKLEDLLKAEVGEFMTFLENASKLCADDYKMLSEETACFVEKYLKIGLERVKNYPAGFCLNETISLTGGKFKPEMTLKLQKTLLKMGFAQYSKVTFQPSQLPVDRTSVNRLMSQLEKKSISNLEISTDYNAEKLCVKYGPQVSMTKDALFTLLNNHGTEYKEAWEIPVCVKMLTGKGNINRKVVFLESPFPKKEISIREKNHIFLQEVFNLLNKIGDPVPMKKVVLDGDVEENVTSYMDCCPRENSTVEDTGIDFENDFTDIETFGTDSLSLSSKTQESENRKKPLKDLTKSTEHCTSEFIKNGKETKMTFVTGTPISTFFGCHTDTNEKIANEKNLNHLQNNSACEHYPVDSVVNKFENSSDKSRVSVQKPAFKNLHSSEVESDEERLVIDETCCKTSEDLKVCQSEENQNSDPVLNSVPNTPESQTTEFYMAHQKPDILPHASTNIAEKKSKARKLPQQCDQLGDILKMQSELLRPVSKPSLEQPLTKPVQAVQSSPHLLLKASVSAVLGSGESAAKDVRSPEEVICPSVFQHASQLKYLLPDDLLLDEEVVSEYTPPVKGNIIYKLYSLENILLMVRSNLQKLKSVSRKSCAKQFLPVYILPKVEYQACYGVEVVTKDEACRLWMEKLLHSKTKLYVGHIDVFTSHLFMMEEATDRLAEKCENFKPSSSLNILHNILNKLISLQEGSYILNHKAGDSFLTIYKSCKQLTRTSYKLHEAHSSLPLEPATQTVPWVPVDPSQALPYHSKHGRIPCTFPPNPEQKSKDQKKGRAKWIKHTNQEDKTVDIETKSERLLKQPGGHGGRVNKKKKMNKKKVWVHKLSRY</sequence>
<feature type="domain" description="Little elongation complex subunit 2 C-terminal" evidence="2">
    <location>
        <begin position="673"/>
        <end position="877"/>
    </location>
</feature>
<reference evidence="3" key="1">
    <citation type="submission" date="2021-06" db="EMBL/GenBank/DDBJ databases">
        <authorList>
            <consortium name="Wellcome Sanger Institute Data Sharing"/>
        </authorList>
    </citation>
    <scope>NUCLEOTIDE SEQUENCE [LARGE SCALE GENOMIC DNA]</scope>
</reference>
<dbReference type="GO" id="GO:0045945">
    <property type="term" value="P:positive regulation of transcription by RNA polymerase III"/>
    <property type="evidence" value="ECO:0007669"/>
    <property type="project" value="TreeGrafter"/>
</dbReference>
<feature type="compositionally biased region" description="Basic residues" evidence="1">
    <location>
        <begin position="923"/>
        <end position="943"/>
    </location>
</feature>
<reference evidence="3" key="3">
    <citation type="submission" date="2025-09" db="UniProtKB">
        <authorList>
            <consortium name="Ensembl"/>
        </authorList>
    </citation>
    <scope>IDENTIFICATION</scope>
</reference>
<organism evidence="3 4">
    <name type="scientific">Erpetoichthys calabaricus</name>
    <name type="common">Rope fish</name>
    <name type="synonym">Calamoichthys calabaricus</name>
    <dbReference type="NCBI Taxonomy" id="27687"/>
    <lineage>
        <taxon>Eukaryota</taxon>
        <taxon>Metazoa</taxon>
        <taxon>Chordata</taxon>
        <taxon>Craniata</taxon>
        <taxon>Vertebrata</taxon>
        <taxon>Euteleostomi</taxon>
        <taxon>Actinopterygii</taxon>
        <taxon>Polypteriformes</taxon>
        <taxon>Polypteridae</taxon>
        <taxon>Erpetoichthys</taxon>
    </lineage>
</organism>
<dbReference type="Pfam" id="PF10505">
    <property type="entry name" value="NARG2_C"/>
    <property type="match status" value="1"/>
</dbReference>
<feature type="compositionally biased region" description="Basic and acidic residues" evidence="1">
    <location>
        <begin position="394"/>
        <end position="407"/>
    </location>
</feature>
<dbReference type="Ensembl" id="ENSECRT00000030175.1">
    <property type="protein sequence ID" value="ENSECRP00000029550.1"/>
    <property type="gene ID" value="ENSECRG00000020035.1"/>
</dbReference>
<evidence type="ECO:0000313" key="3">
    <source>
        <dbReference type="Ensembl" id="ENSECRP00000029550.1"/>
    </source>
</evidence>
<protein>
    <submittedName>
        <fullName evidence="3">Interactor of little elongation complex ELL subunit 2</fullName>
    </submittedName>
</protein>
<feature type="region of interest" description="Disordered" evidence="1">
    <location>
        <begin position="869"/>
        <end position="943"/>
    </location>
</feature>
<dbReference type="GeneTree" id="ENSGT00390000006883"/>
<dbReference type="Proteomes" id="UP000694620">
    <property type="component" value="Chromosome 17"/>
</dbReference>
<proteinExistence type="predicted"/>
<dbReference type="InterPro" id="IPR019535">
    <property type="entry name" value="ICE2_C"/>
</dbReference>
<accession>A0A8C4XGP8</accession>
<evidence type="ECO:0000313" key="4">
    <source>
        <dbReference type="Proteomes" id="UP000694620"/>
    </source>
</evidence>
<keyword evidence="4" id="KW-1185">Reference proteome</keyword>
<feature type="compositionally biased region" description="Basic and acidic residues" evidence="1">
    <location>
        <begin position="897"/>
        <end position="914"/>
    </location>
</feature>
<dbReference type="GO" id="GO:0042795">
    <property type="term" value="P:snRNA transcription by RNA polymerase II"/>
    <property type="evidence" value="ECO:0007669"/>
    <property type="project" value="TreeGrafter"/>
</dbReference>
<evidence type="ECO:0000259" key="2">
    <source>
        <dbReference type="Pfam" id="PF10505"/>
    </source>
</evidence>
<feature type="region of interest" description="Disordered" evidence="1">
    <location>
        <begin position="387"/>
        <end position="407"/>
    </location>
</feature>
<dbReference type="PANTHER" id="PTHR14633:SF3">
    <property type="entry name" value="LITTLE ELONGATION COMPLEX SUBUNIT 2"/>
    <property type="match status" value="1"/>
</dbReference>
<feature type="compositionally biased region" description="Basic and acidic residues" evidence="1">
    <location>
        <begin position="42"/>
        <end position="53"/>
    </location>
</feature>
<gene>
    <name evidence="3" type="primary">ICE2</name>
    <name evidence="3" type="synonym">ice2</name>
</gene>
<dbReference type="GO" id="GO:0008023">
    <property type="term" value="C:transcription elongation factor complex"/>
    <property type="evidence" value="ECO:0007669"/>
    <property type="project" value="InterPro"/>
</dbReference>